<dbReference type="OrthoDB" id="1739576at2759"/>
<dbReference type="Gene3D" id="1.10.287.660">
    <property type="entry name" value="Helix hairpin bin"/>
    <property type="match status" value="1"/>
</dbReference>
<comment type="similarity">
    <text evidence="2">Belongs to the ISY1 family.</text>
</comment>
<evidence type="ECO:0008006" key="7">
    <source>
        <dbReference type="Google" id="ProtNLM"/>
    </source>
</evidence>
<evidence type="ECO:0000256" key="2">
    <source>
        <dbReference type="ARBA" id="ARBA00007002"/>
    </source>
</evidence>
<sequence>MARPEEKAMAMLNKWTSMKSEHDASQAPGHTDRSGRRPYLSSLCSTLSDAEFWRKQIVGEISRGVSEIQNKGMAEHLVRDLNDKINKLMREKYHWNRRVKDLGGPDWNRLEAQAARSAEGDEGGMSVGSKGYRYFGMAKELPGVKEMFQKKASVIMKRGRDVKKIVDGGYFGIGDEEDGVLEEEERREEEERWGEVEGKRRKMYGEDTVVWEFEKEGGEEEEELFGGMVAKVEMPSQDLIQKCLREKKKREVLESLS</sequence>
<comment type="caution">
    <text evidence="5">The sequence shown here is derived from an EMBL/GenBank/DDBJ whole genome shotgun (WGS) entry which is preliminary data.</text>
</comment>
<feature type="region of interest" description="Disordered" evidence="4">
    <location>
        <begin position="1"/>
        <end position="37"/>
    </location>
</feature>
<name>A0A9W7GFA4_9STRA</name>
<dbReference type="EMBL" id="BRYA01000179">
    <property type="protein sequence ID" value="GMI42688.1"/>
    <property type="molecule type" value="Genomic_DNA"/>
</dbReference>
<keyword evidence="3" id="KW-0539">Nucleus</keyword>
<proteinExistence type="inferred from homology"/>
<dbReference type="InterPro" id="IPR029012">
    <property type="entry name" value="Helix_hairpin_bin_sf"/>
</dbReference>
<evidence type="ECO:0000256" key="4">
    <source>
        <dbReference type="SAM" id="MobiDB-lite"/>
    </source>
</evidence>
<evidence type="ECO:0000313" key="6">
    <source>
        <dbReference type="Proteomes" id="UP001165065"/>
    </source>
</evidence>
<organism evidence="5 6">
    <name type="scientific">Triparma columacea</name>
    <dbReference type="NCBI Taxonomy" id="722753"/>
    <lineage>
        <taxon>Eukaryota</taxon>
        <taxon>Sar</taxon>
        <taxon>Stramenopiles</taxon>
        <taxon>Ochrophyta</taxon>
        <taxon>Bolidophyceae</taxon>
        <taxon>Parmales</taxon>
        <taxon>Triparmaceae</taxon>
        <taxon>Triparma</taxon>
    </lineage>
</organism>
<comment type="subcellular location">
    <subcellularLocation>
        <location evidence="1">Nucleus</location>
    </subcellularLocation>
</comment>
<dbReference type="GO" id="GO:0005634">
    <property type="term" value="C:nucleus"/>
    <property type="evidence" value="ECO:0007669"/>
    <property type="project" value="UniProtKB-SubCell"/>
</dbReference>
<dbReference type="PANTHER" id="PTHR13021">
    <property type="entry name" value="PRE-MRNA-SPLICING FACTOR ISY1"/>
    <property type="match status" value="1"/>
</dbReference>
<dbReference type="InterPro" id="IPR037200">
    <property type="entry name" value="Isy1_sf"/>
</dbReference>
<dbReference type="GO" id="GO:0000350">
    <property type="term" value="P:generation of catalytic spliceosome for second transesterification step"/>
    <property type="evidence" value="ECO:0007669"/>
    <property type="project" value="InterPro"/>
</dbReference>
<protein>
    <recommendedName>
        <fullName evidence="7">Pre-mRNA-splicing factor ISY1</fullName>
    </recommendedName>
</protein>
<dbReference type="FunFam" id="1.10.287.660:FF:000001">
    <property type="entry name" value="pre-mRNA-splicing factor ISY1 homolog"/>
    <property type="match status" value="1"/>
</dbReference>
<reference evidence="6" key="1">
    <citation type="journal article" date="2023" name="Commun. Biol.">
        <title>Genome analysis of Parmales, the sister group of diatoms, reveals the evolutionary specialization of diatoms from phago-mixotrophs to photoautotrophs.</title>
        <authorList>
            <person name="Ban H."/>
            <person name="Sato S."/>
            <person name="Yoshikawa S."/>
            <person name="Yamada K."/>
            <person name="Nakamura Y."/>
            <person name="Ichinomiya M."/>
            <person name="Sato N."/>
            <person name="Blanc-Mathieu R."/>
            <person name="Endo H."/>
            <person name="Kuwata A."/>
            <person name="Ogata H."/>
        </authorList>
    </citation>
    <scope>NUCLEOTIDE SEQUENCE [LARGE SCALE GENOMIC DNA]</scope>
</reference>
<feature type="compositionally biased region" description="Basic and acidic residues" evidence="4">
    <location>
        <begin position="19"/>
        <end position="35"/>
    </location>
</feature>
<gene>
    <name evidence="5" type="ORF">TrCOL_g6302</name>
</gene>
<dbReference type="AlphaFoldDB" id="A0A9W7GFA4"/>
<dbReference type="Pfam" id="PF06246">
    <property type="entry name" value="Isy1"/>
    <property type="match status" value="1"/>
</dbReference>
<evidence type="ECO:0000256" key="1">
    <source>
        <dbReference type="ARBA" id="ARBA00004123"/>
    </source>
</evidence>
<dbReference type="InterPro" id="IPR009360">
    <property type="entry name" value="Isy1"/>
</dbReference>
<evidence type="ECO:0000256" key="3">
    <source>
        <dbReference type="ARBA" id="ARBA00023242"/>
    </source>
</evidence>
<keyword evidence="6" id="KW-1185">Reference proteome</keyword>
<accession>A0A9W7GFA4</accession>
<dbReference type="SUPFAM" id="SSF140102">
    <property type="entry name" value="ISY1 domain-like"/>
    <property type="match status" value="1"/>
</dbReference>
<evidence type="ECO:0000313" key="5">
    <source>
        <dbReference type="EMBL" id="GMI42688.1"/>
    </source>
</evidence>
<dbReference type="Proteomes" id="UP001165065">
    <property type="component" value="Unassembled WGS sequence"/>
</dbReference>